<dbReference type="RefSeq" id="WP_267645868.1">
    <property type="nucleotide sequence ID" value="NZ_JANHGR010000001.1"/>
</dbReference>
<reference evidence="2 3" key="1">
    <citation type="journal article" date="2019" name="Int. J. Syst. Evol. Microbiol.">
        <title>The Global Catalogue of Microorganisms (GCM) 10K type strain sequencing project: providing services to taxonomists for standard genome sequencing and annotation.</title>
        <authorList>
            <consortium name="The Broad Institute Genomics Platform"/>
            <consortium name="The Broad Institute Genome Sequencing Center for Infectious Disease"/>
            <person name="Wu L."/>
            <person name="Ma J."/>
        </authorList>
    </citation>
    <scope>NUCLEOTIDE SEQUENCE [LARGE SCALE GENOMIC DNA]</scope>
    <source>
        <strain evidence="2 3">CGMCC 1.12859</strain>
    </source>
</reference>
<accession>A0ABD6BN87</accession>
<keyword evidence="3" id="KW-1185">Reference proteome</keyword>
<name>A0ABD6BN87_9EURY</name>
<proteinExistence type="predicted"/>
<evidence type="ECO:0008006" key="4">
    <source>
        <dbReference type="Google" id="ProtNLM"/>
    </source>
</evidence>
<protein>
    <recommendedName>
        <fullName evidence="4">ArsR family transcriptional regulator</fullName>
    </recommendedName>
</protein>
<dbReference type="EMBL" id="JBHUCZ010000001">
    <property type="protein sequence ID" value="MFD1566572.1"/>
    <property type="molecule type" value="Genomic_DNA"/>
</dbReference>
<dbReference type="Proteomes" id="UP001597139">
    <property type="component" value="Unassembled WGS sequence"/>
</dbReference>
<feature type="region of interest" description="Disordered" evidence="1">
    <location>
        <begin position="57"/>
        <end position="87"/>
    </location>
</feature>
<comment type="caution">
    <text evidence="2">The sequence shown here is derived from an EMBL/GenBank/DDBJ whole genome shotgun (WGS) entry which is preliminary data.</text>
</comment>
<sequence>MTPRSPRVYRHVDDLTSAGLLTERTQYDAEGNHYKTYAAALVEATVRIEDGELTVDAVTGGDDEASPSPEGIEKAGTEPAEEIDRPE</sequence>
<organism evidence="2 3">
    <name type="scientific">Halolamina litorea</name>
    <dbReference type="NCBI Taxonomy" id="1515593"/>
    <lineage>
        <taxon>Archaea</taxon>
        <taxon>Methanobacteriati</taxon>
        <taxon>Methanobacteriota</taxon>
        <taxon>Stenosarchaea group</taxon>
        <taxon>Halobacteria</taxon>
        <taxon>Halobacteriales</taxon>
        <taxon>Haloferacaceae</taxon>
    </lineage>
</organism>
<gene>
    <name evidence="2" type="ORF">ACFSAU_03625</name>
</gene>
<evidence type="ECO:0000313" key="3">
    <source>
        <dbReference type="Proteomes" id="UP001597139"/>
    </source>
</evidence>
<feature type="compositionally biased region" description="Basic and acidic residues" evidence="1">
    <location>
        <begin position="71"/>
        <end position="87"/>
    </location>
</feature>
<evidence type="ECO:0000256" key="1">
    <source>
        <dbReference type="SAM" id="MobiDB-lite"/>
    </source>
</evidence>
<dbReference type="AlphaFoldDB" id="A0ABD6BN87"/>
<evidence type="ECO:0000313" key="2">
    <source>
        <dbReference type="EMBL" id="MFD1566572.1"/>
    </source>
</evidence>